<dbReference type="RefSeq" id="WP_230498083.1">
    <property type="nucleotide sequence ID" value="NZ_CAKJTG010000024.1"/>
</dbReference>
<sequence length="343" mass="36612">MLKKKWLMGMMTGLLAFSLAACNATDKTSGDDSEKEVKEYKPEKAISIMAPSGAGGGLDTASRIVAKLAAEQGLVDQPITVENKPGGGQVIGTTEFALQEVGNDYKLMLASTPFVLNYIKSEGTATVSFRDVTPLVRLQVDYGVLAVKADSKFTDLKSFMDALKADPSSLTVAGGGAPGTWDYLNSILVADAHGIDGNKVKYTAYDGGSEAVTALLGGNADILTSDLSSVAEYLKSGDVRVLGVSSEERVGGDFADIPTYKEQGFDVTTANWRGIYGPKDMSPEAKAFWEETLTTIAKSDQWLSENAALGIQDGYMNSKDWIASMEKEEAAYLELYKKLGLAK</sequence>
<name>A0A9C7GCE7_9BACI</name>
<comment type="caution">
    <text evidence="3">The sequence shown here is derived from an EMBL/GenBank/DDBJ whole genome shotgun (WGS) entry which is preliminary data.</text>
</comment>
<evidence type="ECO:0000313" key="3">
    <source>
        <dbReference type="EMBL" id="CAG9609849.1"/>
    </source>
</evidence>
<dbReference type="Pfam" id="PF03401">
    <property type="entry name" value="TctC"/>
    <property type="match status" value="1"/>
</dbReference>
<comment type="similarity">
    <text evidence="1">Belongs to the UPF0065 (bug) family.</text>
</comment>
<dbReference type="InterPro" id="IPR005064">
    <property type="entry name" value="BUG"/>
</dbReference>
<organism evidence="3 4">
    <name type="scientific">Pseudoneobacillus rhizosphaerae</name>
    <dbReference type="NCBI Taxonomy" id="2880968"/>
    <lineage>
        <taxon>Bacteria</taxon>
        <taxon>Bacillati</taxon>
        <taxon>Bacillota</taxon>
        <taxon>Bacilli</taxon>
        <taxon>Bacillales</taxon>
        <taxon>Bacillaceae</taxon>
        <taxon>Pseudoneobacillus</taxon>
    </lineage>
</organism>
<evidence type="ECO:0000313" key="4">
    <source>
        <dbReference type="Proteomes" id="UP000789845"/>
    </source>
</evidence>
<dbReference type="InterPro" id="IPR042100">
    <property type="entry name" value="Bug_dom1"/>
</dbReference>
<dbReference type="CDD" id="cd07012">
    <property type="entry name" value="PBP2_Bug_TTT"/>
    <property type="match status" value="1"/>
</dbReference>
<protein>
    <recommendedName>
        <fullName evidence="5">Tripartite tricarboxylate transporter substrate binding protein</fullName>
    </recommendedName>
</protein>
<dbReference type="Gene3D" id="3.40.190.10">
    <property type="entry name" value="Periplasmic binding protein-like II"/>
    <property type="match status" value="1"/>
</dbReference>
<accession>A0A9C7GCE7</accession>
<dbReference type="Gene3D" id="3.40.190.150">
    <property type="entry name" value="Bordetella uptake gene, domain 1"/>
    <property type="match status" value="1"/>
</dbReference>
<dbReference type="Proteomes" id="UP000789845">
    <property type="component" value="Unassembled WGS sequence"/>
</dbReference>
<dbReference type="PANTHER" id="PTHR42928:SF3">
    <property type="entry name" value="UPF0065 PROTEIN YFLP"/>
    <property type="match status" value="1"/>
</dbReference>
<gene>
    <name evidence="3" type="ORF">NEOCIP111885_03592</name>
</gene>
<dbReference type="PIRSF" id="PIRSF017082">
    <property type="entry name" value="YflP"/>
    <property type="match status" value="1"/>
</dbReference>
<keyword evidence="4" id="KW-1185">Reference proteome</keyword>
<dbReference type="PANTHER" id="PTHR42928">
    <property type="entry name" value="TRICARBOXYLATE-BINDING PROTEIN"/>
    <property type="match status" value="1"/>
</dbReference>
<evidence type="ECO:0000256" key="2">
    <source>
        <dbReference type="SAM" id="SignalP"/>
    </source>
</evidence>
<dbReference type="PROSITE" id="PS51257">
    <property type="entry name" value="PROKAR_LIPOPROTEIN"/>
    <property type="match status" value="1"/>
</dbReference>
<proteinExistence type="inferred from homology"/>
<evidence type="ECO:0008006" key="5">
    <source>
        <dbReference type="Google" id="ProtNLM"/>
    </source>
</evidence>
<reference evidence="3" key="1">
    <citation type="submission" date="2021-10" db="EMBL/GenBank/DDBJ databases">
        <authorList>
            <person name="Criscuolo A."/>
        </authorList>
    </citation>
    <scope>NUCLEOTIDE SEQUENCE</scope>
    <source>
        <strain evidence="3">CIP111885</strain>
    </source>
</reference>
<dbReference type="SUPFAM" id="SSF53850">
    <property type="entry name" value="Periplasmic binding protein-like II"/>
    <property type="match status" value="1"/>
</dbReference>
<dbReference type="AlphaFoldDB" id="A0A9C7GCE7"/>
<evidence type="ECO:0000256" key="1">
    <source>
        <dbReference type="ARBA" id="ARBA00006987"/>
    </source>
</evidence>
<dbReference type="EMBL" id="CAKJTG010000024">
    <property type="protein sequence ID" value="CAG9609849.1"/>
    <property type="molecule type" value="Genomic_DNA"/>
</dbReference>
<feature type="chain" id="PRO_5038920145" description="Tripartite tricarboxylate transporter substrate binding protein" evidence="2">
    <location>
        <begin position="21"/>
        <end position="343"/>
    </location>
</feature>
<feature type="signal peptide" evidence="2">
    <location>
        <begin position="1"/>
        <end position="20"/>
    </location>
</feature>
<keyword evidence="2" id="KW-0732">Signal</keyword>